<dbReference type="InterPro" id="IPR009028">
    <property type="entry name" value="Coatomer/calthrin_app_sub_C"/>
</dbReference>
<evidence type="ECO:0000256" key="1">
    <source>
        <dbReference type="ARBA" id="ARBA00004184"/>
    </source>
</evidence>
<protein>
    <recommendedName>
        <fullName evidence="5">Clathrin adaptor alpha/beta/gamma-adaptin appendage Ig-like subdomain domain-containing protein</fullName>
    </recommendedName>
</protein>
<dbReference type="InterPro" id="IPR012295">
    <property type="entry name" value="TBP_dom_sf"/>
</dbReference>
<dbReference type="EMBL" id="JAKZEL010000011">
    <property type="protein sequence ID" value="KAI4539350.1"/>
    <property type="molecule type" value="Genomic_DNA"/>
</dbReference>
<proteinExistence type="predicted"/>
<dbReference type="Gene3D" id="3.30.310.10">
    <property type="entry name" value="TATA-Binding Protein"/>
    <property type="match status" value="1"/>
</dbReference>
<dbReference type="SUPFAM" id="SSF55711">
    <property type="entry name" value="Subdomain of clathrin and coatomer appendage domain"/>
    <property type="match status" value="1"/>
</dbReference>
<evidence type="ECO:0000313" key="4">
    <source>
        <dbReference type="Proteomes" id="UP001214576"/>
    </source>
</evidence>
<evidence type="ECO:0000313" key="3">
    <source>
        <dbReference type="EMBL" id="KAI4539350.1"/>
    </source>
</evidence>
<organism evidence="3 4">
    <name type="scientific">Ovis ammon polii</name>
    <dbReference type="NCBI Taxonomy" id="230172"/>
    <lineage>
        <taxon>Eukaryota</taxon>
        <taxon>Metazoa</taxon>
        <taxon>Chordata</taxon>
        <taxon>Craniata</taxon>
        <taxon>Vertebrata</taxon>
        <taxon>Euteleostomi</taxon>
        <taxon>Mammalia</taxon>
        <taxon>Eutheria</taxon>
        <taxon>Laurasiatheria</taxon>
        <taxon>Artiodactyla</taxon>
        <taxon>Ruminantia</taxon>
        <taxon>Pecora</taxon>
        <taxon>Bovidae</taxon>
        <taxon>Caprinae</taxon>
        <taxon>Ovis</taxon>
    </lineage>
</organism>
<keyword evidence="4" id="KW-1185">Reference proteome</keyword>
<dbReference type="InterPro" id="IPR013041">
    <property type="entry name" value="Clathrin_app_Ig-like_sf"/>
</dbReference>
<dbReference type="AlphaFoldDB" id="A0AAD4Y680"/>
<evidence type="ECO:0000256" key="2">
    <source>
        <dbReference type="SAM" id="MobiDB-lite"/>
    </source>
</evidence>
<accession>A0AAD4Y680</accession>
<dbReference type="Gene3D" id="2.60.40.1150">
    <property type="match status" value="1"/>
</dbReference>
<name>A0AAD4Y680_OVIAM</name>
<comment type="subcellular location">
    <subcellularLocation>
        <location evidence="1">Endomembrane system</location>
        <topology evidence="1">Peripheral membrane protein</topology>
    </subcellularLocation>
</comment>
<gene>
    <name evidence="3" type="ORF">MG293_010742</name>
</gene>
<dbReference type="GO" id="GO:0006886">
    <property type="term" value="P:intracellular protein transport"/>
    <property type="evidence" value="ECO:0007669"/>
    <property type="project" value="InterPro"/>
</dbReference>
<evidence type="ECO:0008006" key="5">
    <source>
        <dbReference type="Google" id="ProtNLM"/>
    </source>
</evidence>
<feature type="region of interest" description="Disordered" evidence="2">
    <location>
        <begin position="18"/>
        <end position="37"/>
    </location>
</feature>
<dbReference type="Proteomes" id="UP001214576">
    <property type="component" value="Unassembled WGS sequence"/>
</dbReference>
<dbReference type="SUPFAM" id="SSF49348">
    <property type="entry name" value="Clathrin adaptor appendage domain"/>
    <property type="match status" value="1"/>
</dbReference>
<reference evidence="3" key="1">
    <citation type="submission" date="2022-03" db="EMBL/GenBank/DDBJ databases">
        <title>Genomic analyses of argali, domestic sheep and their hybrids provide insights into chromosomal evolution, heterosis and genetic basis of agronomic traits.</title>
        <authorList>
            <person name="Li M."/>
        </authorList>
    </citation>
    <scope>NUCLEOTIDE SEQUENCE</scope>
    <source>
        <strain evidence="3">CAU-MHL-2022a</strain>
        <tissue evidence="3">Skin</tissue>
    </source>
</reference>
<dbReference type="InterPro" id="IPR013037">
    <property type="entry name" value="Clathrin_b-adaptin_app_Ig-like"/>
</dbReference>
<sequence>MLLWKEVMESIANMPIHHGSTDAGDSPVGITATNPGQPQVIPSQGDPLGDLSNLDLGPPVNVPQELSMQMRVVDLLGGGLDSLVGQRFIPSSVPATFAPSPTAAVVSSGLNDLFELSTGIGMAPGGYVPSKAVWRLRTPLAIHTPLTPNQSIDVSLPLNTLGPVTKREPLKNNIDVTYFSCLIPLNVLFAQDGKMERQAFLATWKDIPLKMNFSFRLRNVI</sequence>
<comment type="caution">
    <text evidence="3">The sequence shown here is derived from an EMBL/GenBank/DDBJ whole genome shotgun (WGS) entry which is preliminary data.</text>
</comment>
<dbReference type="GO" id="GO:0012505">
    <property type="term" value="C:endomembrane system"/>
    <property type="evidence" value="ECO:0007669"/>
    <property type="project" value="UniProtKB-SubCell"/>
</dbReference>
<dbReference type="GO" id="GO:0030117">
    <property type="term" value="C:membrane coat"/>
    <property type="evidence" value="ECO:0007669"/>
    <property type="project" value="InterPro"/>
</dbReference>
<dbReference type="GO" id="GO:0016192">
    <property type="term" value="P:vesicle-mediated transport"/>
    <property type="evidence" value="ECO:0007669"/>
    <property type="project" value="InterPro"/>
</dbReference>